<sequence>MSASPQHRAISPPTPAPSPQPDLHSSLRLANAISQTGATSPLAHHHHHHHHHHQIHQIYSSYSQNDPSDPNPLIKLVSLSLPHMNHAARIKFLTALVEQCSLRDLAHLSSVINPRLKVDFLSSLPIEVSLHVLSFIDDPKTLARASCVSRFWRSLVNDEHTWKAMCYKHKYRRRASSSAGLGSAAEYARSGAGVSYLPRPTVGPRVSFLQGGGGDSALGLLPLTEEHNVQHEGDGDFCDQDLAQEDDDRLLASLYQRYRDRGLDPSNALHELRTLHDLFLSKQEGAASGVGMSGNLADQMSESDRAFYAQLEEIVAEESQARYGDGTIEEEMTDNFEAAATPGPHEDSSSGGGAHLGWLSAGPGSATNGTRPSAFTTSSASSLRTPTARSHGAGQSSAEGPLTSSLLDAVGSSGEMAMDTDEAEPEPRPSAAAAAAAAASPPHPPPSRPFGGVVAAATAAIGALGSPVGFNLPPHLRANDSPTGRFSSGTDSPSLPSRSTLGVDEGDVAAVPVTVRNQAAAAAHGARRAAKMRETRDTAAQALAEPGGLPSGKKARRRSAPISELAGRGLGLGRPSNAEDSADRVAGPSRYQGSGQRAVTTSHVGLGGGSPSRKPFSYKTHFKLAYLTESNWLRGGRLLTQYTSSDNGAVVTSLAIDSEWIVVGMANSKIHVFDAKTGLYALTLQGHESGVWCLTLVSRCGAKRTTSTAAAQAEAAKGKMVITDPEDGLGGRPLVAAADGDLRLVHHDERPSADAFSPEPSYAQLPEEASLSSLARSAASLQEGGEHGLADYEETLEWFHRARRAMLRKVSSNSALASATASNTSDASAPADGEGSRGSLADKVVAGNTARRLTRSSQLLVGPSRVSPDSGTAASITGSRAAGAGKGSRSSSAAGSHASSSASASGATWLSGGGSRGAPATRSERDVAAAIAEAEAGSVRDAIMADGTGSIPASLAQAIDRNRTSTGRSAPASGGGGGDRARSGARSGTELGGNAAGLGNPCGSAHGYGNEEAIVVSGGCDRDVRVWDLKTGRCKHVLRGHTSTTRCLKVLDGRPIAVSGSRDGTLRVWNIEKGEMIHLLAGHQHSVRCIEVAGNKVASGSYDCTCRIWDLDTGECLHTLRGHIHQIYAVAFDGKRVATGSLDSTVRVWSAQTGECLALFQGHTSLVGQLQLTDKILVTGGSDGRVIIFSLETFECLHRLCAHDNSVTCLQFDERFIVTGGNDGKVKLWDLETGNFIREVCQPSEQVWKVSYRDDKCVVLCKRDGKTSMDVITFKPVQEGF</sequence>
<organism evidence="1 2">
    <name type="scientific">Violaceomyces palustris</name>
    <dbReference type="NCBI Taxonomy" id="1673888"/>
    <lineage>
        <taxon>Eukaryota</taxon>
        <taxon>Fungi</taxon>
        <taxon>Dikarya</taxon>
        <taxon>Basidiomycota</taxon>
        <taxon>Ustilaginomycotina</taxon>
        <taxon>Ustilaginomycetes</taxon>
        <taxon>Violaceomycetales</taxon>
        <taxon>Violaceomycetaceae</taxon>
        <taxon>Violaceomyces</taxon>
    </lineage>
</organism>
<accession>A0ACD0P3T3</accession>
<keyword evidence="2" id="KW-1185">Reference proteome</keyword>
<protein>
    <submittedName>
        <fullName evidence="1">WD40 repeat-like protein</fullName>
    </submittedName>
</protein>
<proteinExistence type="predicted"/>
<evidence type="ECO:0000313" key="2">
    <source>
        <dbReference type="Proteomes" id="UP000245626"/>
    </source>
</evidence>
<evidence type="ECO:0000313" key="1">
    <source>
        <dbReference type="EMBL" id="PWN52599.1"/>
    </source>
</evidence>
<dbReference type="Proteomes" id="UP000245626">
    <property type="component" value="Unassembled WGS sequence"/>
</dbReference>
<reference evidence="1 2" key="1">
    <citation type="journal article" date="2018" name="Mol. Biol. Evol.">
        <title>Broad Genomic Sampling Reveals a Smut Pathogenic Ancestry of the Fungal Clade Ustilaginomycotina.</title>
        <authorList>
            <person name="Kijpornyongpan T."/>
            <person name="Mondo S.J."/>
            <person name="Barry K."/>
            <person name="Sandor L."/>
            <person name="Lee J."/>
            <person name="Lipzen A."/>
            <person name="Pangilinan J."/>
            <person name="LaButti K."/>
            <person name="Hainaut M."/>
            <person name="Henrissat B."/>
            <person name="Grigoriev I.V."/>
            <person name="Spatafora J.W."/>
            <person name="Aime M.C."/>
        </authorList>
    </citation>
    <scope>NUCLEOTIDE SEQUENCE [LARGE SCALE GENOMIC DNA]</scope>
    <source>
        <strain evidence="1 2">SA 807</strain>
    </source>
</reference>
<dbReference type="EMBL" id="KZ819767">
    <property type="protein sequence ID" value="PWN52599.1"/>
    <property type="molecule type" value="Genomic_DNA"/>
</dbReference>
<gene>
    <name evidence="1" type="ORF">IE53DRAFT_269060</name>
</gene>
<name>A0ACD0P3T3_9BASI</name>